<keyword evidence="4" id="KW-0378">Hydrolase</keyword>
<sequence length="456" mass="51897">MKRILFVLWLSAICSNAIASIFTAEDVNTLKEHFKANISAEGAIMASPSRSNPDYYFDWARDSAISMNLIASWYEQYRDQDSKQKLFNYVSWVERLQHQQDPLPGQDILGEPKFYMPDSPLASQPYTGPWGRPQNDGPAIRAITLMRFANSLLADGESNYVREHLYFEGLNPDTMGAIKMDLEYTAHHWQDKNFDLWEEVLGDHFFTAMVQRKALLEGSVFARQFNDRLAAQFYLQQARLIEKRLYKHIDCKNNLIQATLPPHAGPQKTLELDSAIILGVLLGNTHDGFFSADASYVKHTVDALKAEFKFLYPINEPYNNALLFGRYPGDTYDGYRNDGKGNPWFILTAAAAEYYYTLAANELKNTHHKSTVEQYIQLGDAYLRLIKDYAPDLLMSEQINLETGVQQGAYSLTWSYVAVLRAIEASESVDRLLASTTHQVFNPGSVKRPIPENVLI</sequence>
<dbReference type="RefSeq" id="WP_065236149.1">
    <property type="nucleotide sequence ID" value="NZ_CAAAIK010000005.1"/>
</dbReference>
<evidence type="ECO:0000256" key="4">
    <source>
        <dbReference type="ARBA" id="ARBA00022801"/>
    </source>
</evidence>
<dbReference type="InterPro" id="IPR012341">
    <property type="entry name" value="6hp_glycosidase-like_sf"/>
</dbReference>
<keyword evidence="8" id="KW-0732">Signal</keyword>
<comment type="caution">
    <text evidence="10">The sequence shown here is derived from an EMBL/GenBank/DDBJ whole genome shotgun (WGS) entry which is preliminary data.</text>
</comment>
<evidence type="ECO:0000256" key="3">
    <source>
        <dbReference type="ARBA" id="ARBA00012593"/>
    </source>
</evidence>
<dbReference type="GO" id="GO:0000272">
    <property type="term" value="P:polysaccharide catabolic process"/>
    <property type="evidence" value="ECO:0007669"/>
    <property type="project" value="UniProtKB-KW"/>
</dbReference>
<dbReference type="PANTHER" id="PTHR31616:SF9">
    <property type="entry name" value="GLUCOAMYLASE, INTRACELLULAR SPORULATION-SPECIFIC"/>
    <property type="match status" value="1"/>
</dbReference>
<dbReference type="InterPro" id="IPR008928">
    <property type="entry name" value="6-hairpin_glycosidase_sf"/>
</dbReference>
<dbReference type="EMBL" id="LNYS01000008">
    <property type="protein sequence ID" value="KTD49961.1"/>
    <property type="molecule type" value="Genomic_DNA"/>
</dbReference>
<organism evidence="10 11">
    <name type="scientific">Legionella quinlivanii</name>
    <dbReference type="NCBI Taxonomy" id="45073"/>
    <lineage>
        <taxon>Bacteria</taxon>
        <taxon>Pseudomonadati</taxon>
        <taxon>Pseudomonadota</taxon>
        <taxon>Gammaproteobacteria</taxon>
        <taxon>Legionellales</taxon>
        <taxon>Legionellaceae</taxon>
        <taxon>Legionella</taxon>
    </lineage>
</organism>
<evidence type="ECO:0000256" key="8">
    <source>
        <dbReference type="SAM" id="SignalP"/>
    </source>
</evidence>
<accession>A0A0W0XZB5</accession>
<keyword evidence="5" id="KW-0119">Carbohydrate metabolism</keyword>
<comment type="similarity">
    <text evidence="2">Belongs to the glycosyl hydrolase 15 family.</text>
</comment>
<dbReference type="PRINTS" id="PR00736">
    <property type="entry name" value="GLHYDRLASE15"/>
</dbReference>
<dbReference type="AlphaFoldDB" id="A0A0W0XZB5"/>
<reference evidence="10 11" key="1">
    <citation type="submission" date="2015-11" db="EMBL/GenBank/DDBJ databases">
        <title>Genomic analysis of 38 Legionella species identifies large and diverse effector repertoires.</title>
        <authorList>
            <person name="Burstein D."/>
            <person name="Amaro F."/>
            <person name="Zusman T."/>
            <person name="Lifshitz Z."/>
            <person name="Cohen O."/>
            <person name="Gilbert J.A."/>
            <person name="Pupko T."/>
            <person name="Shuman H.A."/>
            <person name="Segal G."/>
        </authorList>
    </citation>
    <scope>NUCLEOTIDE SEQUENCE [LARGE SCALE GENOMIC DNA]</scope>
    <source>
        <strain evidence="10 11">CDC#1442-AUS-E</strain>
    </source>
</reference>
<dbReference type="PATRIC" id="fig|45073.5.peg.1357"/>
<name>A0A0W0XZB5_9GAMM</name>
<evidence type="ECO:0000256" key="2">
    <source>
        <dbReference type="ARBA" id="ARBA00006188"/>
    </source>
</evidence>
<feature type="signal peptide" evidence="8">
    <location>
        <begin position="1"/>
        <end position="19"/>
    </location>
</feature>
<evidence type="ECO:0000256" key="5">
    <source>
        <dbReference type="ARBA" id="ARBA00023277"/>
    </source>
</evidence>
<dbReference type="InterPro" id="IPR011613">
    <property type="entry name" value="GH15-like"/>
</dbReference>
<dbReference type="Pfam" id="PF00723">
    <property type="entry name" value="Glyco_hydro_15"/>
    <property type="match status" value="1"/>
</dbReference>
<gene>
    <name evidence="10" type="ORF">Lqui_1286</name>
</gene>
<dbReference type="OrthoDB" id="5641212at2"/>
<dbReference type="STRING" id="45073.Lqui_1286"/>
<evidence type="ECO:0000313" key="10">
    <source>
        <dbReference type="EMBL" id="KTD49961.1"/>
    </source>
</evidence>
<keyword evidence="11" id="KW-1185">Reference proteome</keyword>
<dbReference type="Gene3D" id="1.50.10.10">
    <property type="match status" value="1"/>
</dbReference>
<dbReference type="SUPFAM" id="SSF48208">
    <property type="entry name" value="Six-hairpin glycosidases"/>
    <property type="match status" value="1"/>
</dbReference>
<dbReference type="InterPro" id="IPR000165">
    <property type="entry name" value="Glucoamylase"/>
</dbReference>
<keyword evidence="6" id="KW-0326">Glycosidase</keyword>
<evidence type="ECO:0000259" key="9">
    <source>
        <dbReference type="Pfam" id="PF00723"/>
    </source>
</evidence>
<proteinExistence type="inferred from homology"/>
<dbReference type="Proteomes" id="UP000054618">
    <property type="component" value="Unassembled WGS sequence"/>
</dbReference>
<feature type="domain" description="GH15-like" evidence="9">
    <location>
        <begin position="39"/>
        <end position="423"/>
    </location>
</feature>
<keyword evidence="7" id="KW-0624">Polysaccharide degradation</keyword>
<evidence type="ECO:0000256" key="6">
    <source>
        <dbReference type="ARBA" id="ARBA00023295"/>
    </source>
</evidence>
<evidence type="ECO:0000256" key="1">
    <source>
        <dbReference type="ARBA" id="ARBA00001863"/>
    </source>
</evidence>
<evidence type="ECO:0000313" key="11">
    <source>
        <dbReference type="Proteomes" id="UP000054618"/>
    </source>
</evidence>
<dbReference type="GO" id="GO:0004339">
    <property type="term" value="F:glucan 1,4-alpha-glucosidase activity"/>
    <property type="evidence" value="ECO:0007669"/>
    <property type="project" value="UniProtKB-EC"/>
</dbReference>
<comment type="catalytic activity">
    <reaction evidence="1">
        <text>Hydrolysis of terminal (1-&gt;4)-linked alpha-D-glucose residues successively from non-reducing ends of the chains with release of beta-D-glucose.</text>
        <dbReference type="EC" id="3.2.1.3"/>
    </reaction>
</comment>
<feature type="chain" id="PRO_5006917050" description="glucan 1,4-alpha-glucosidase" evidence="8">
    <location>
        <begin position="20"/>
        <end position="456"/>
    </location>
</feature>
<dbReference type="EC" id="3.2.1.3" evidence="3"/>
<protein>
    <recommendedName>
        <fullName evidence="3">glucan 1,4-alpha-glucosidase</fullName>
        <ecNumber evidence="3">3.2.1.3</ecNumber>
    </recommendedName>
</protein>
<dbReference type="PANTHER" id="PTHR31616">
    <property type="entry name" value="TREHALASE"/>
    <property type="match status" value="1"/>
</dbReference>
<evidence type="ECO:0000256" key="7">
    <source>
        <dbReference type="ARBA" id="ARBA00023326"/>
    </source>
</evidence>